<evidence type="ECO:0000256" key="1">
    <source>
        <dbReference type="SAM" id="MobiDB-lite"/>
    </source>
</evidence>
<proteinExistence type="predicted"/>
<evidence type="ECO:0000313" key="2">
    <source>
        <dbReference type="EMBL" id="KOO32615.1"/>
    </source>
</evidence>
<feature type="compositionally biased region" description="Low complexity" evidence="1">
    <location>
        <begin position="685"/>
        <end position="708"/>
    </location>
</feature>
<keyword evidence="3" id="KW-1185">Reference proteome</keyword>
<feature type="compositionally biased region" description="Basic residues" evidence="1">
    <location>
        <begin position="726"/>
        <end position="736"/>
    </location>
</feature>
<feature type="region of interest" description="Disordered" evidence="1">
    <location>
        <begin position="555"/>
        <end position="578"/>
    </location>
</feature>
<gene>
    <name evidence="2" type="ORF">Ctob_015581</name>
</gene>
<dbReference type="AlphaFoldDB" id="A0A0M0K1D5"/>
<comment type="caution">
    <text evidence="2">The sequence shown here is derived from an EMBL/GenBank/DDBJ whole genome shotgun (WGS) entry which is preliminary data.</text>
</comment>
<reference evidence="3" key="1">
    <citation type="journal article" date="2015" name="PLoS Genet.">
        <title>Genome Sequence and Transcriptome Analyses of Chrysochromulina tobin: Metabolic Tools for Enhanced Algal Fitness in the Prominent Order Prymnesiales (Haptophyceae).</title>
        <authorList>
            <person name="Hovde B.T."/>
            <person name="Deodato C.R."/>
            <person name="Hunsperger H.M."/>
            <person name="Ryken S.A."/>
            <person name="Yost W."/>
            <person name="Jha R.K."/>
            <person name="Patterson J."/>
            <person name="Monnat R.J. Jr."/>
            <person name="Barlow S.B."/>
            <person name="Starkenburg S.R."/>
            <person name="Cattolico R.A."/>
        </authorList>
    </citation>
    <scope>NUCLEOTIDE SEQUENCE</scope>
    <source>
        <strain evidence="3">CCMP291</strain>
    </source>
</reference>
<accession>A0A0M0K1D5</accession>
<protein>
    <submittedName>
        <fullName evidence="2">Uncharacterized protein</fullName>
    </submittedName>
</protein>
<feature type="region of interest" description="Disordered" evidence="1">
    <location>
        <begin position="661"/>
        <end position="736"/>
    </location>
</feature>
<dbReference type="EMBL" id="JWZX01001726">
    <property type="protein sequence ID" value="KOO32615.1"/>
    <property type="molecule type" value="Genomic_DNA"/>
</dbReference>
<dbReference type="Proteomes" id="UP000037460">
    <property type="component" value="Unassembled WGS sequence"/>
</dbReference>
<name>A0A0M0K1D5_9EUKA</name>
<organism evidence="2 3">
    <name type="scientific">Chrysochromulina tobinii</name>
    <dbReference type="NCBI Taxonomy" id="1460289"/>
    <lineage>
        <taxon>Eukaryota</taxon>
        <taxon>Haptista</taxon>
        <taxon>Haptophyta</taxon>
        <taxon>Prymnesiophyceae</taxon>
        <taxon>Prymnesiales</taxon>
        <taxon>Chrysochromulinaceae</taxon>
        <taxon>Chrysochromulina</taxon>
    </lineage>
</organism>
<sequence length="736" mass="76898">MERIALPTNLNVAPFSVHAAWLQHLSWNLLAEVGSMDIAADLLYTCGSMHADDAYTSAASPTRVALGHIATAVRGCTSDPEGEDLAREVAAALRSATPPAELVTHVPVASRVSRAKDGIKIALCVGDEPAALEARLLRRLLSGDEALLGTPALRALTAGTHPPDAERILLEAAAAEGVADRSYISISLLHRLERALQPDVSFLQLPEQAAKAPAGRLGALLERRRARALALEVAPSLGHGTGSSGAAGAPEGINTTAKPYHSALVEQLSAHTFAAYWGDAQPLLGKPDDGSVRAGVTLLLTGEGAPKGGSVETTLGTSPAILGIFHQIYWGKLTSIPLKVELDSVVKARAHSARLLGRAAVDTLLPEGATGAAAILSLTELDTAIRNGGKPLGFDGWRALNLPNLLMRPLYRAIKPAKQPAVADAEAYTDELRLRSLIKPGAAIFALLGSPDEEVDSFAACISAAADYLELTLGINDEIDRRVRKAVQAYVTGSIAEWGTAYDDARFSQDVRVAPPRAFVRPLSQAALDFAEARKILGKCVDEARAAYLSDADADEVTPTKDQKKSNVSKTPGDGKRSYSAKDGILTVTASGARYDFRGALERFKDTAGGTCLKYAFLRALHLKPPKSTCGSPACKFTHTGSVAGLRVSDFRLGAGGVAGSSRGALQGDDHEAESQAEAPADGTTASTQAEAKAPAPATTVTTTPAAPAKKRPAGTGDKPGDGKLKLKRPKVNMSA</sequence>
<evidence type="ECO:0000313" key="3">
    <source>
        <dbReference type="Proteomes" id="UP000037460"/>
    </source>
</evidence>